<dbReference type="InterPro" id="IPR003594">
    <property type="entry name" value="HATPase_dom"/>
</dbReference>
<accession>A0A6I3SJ68</accession>
<proteinExistence type="predicted"/>
<reference evidence="2 3" key="1">
    <citation type="submission" date="2019-11" db="EMBL/GenBank/DDBJ databases">
        <title>Whole-genome sequence of a the green, strictly anaerobic photosynthetic bacterium Heliobacillus mobilis DSM 6151.</title>
        <authorList>
            <person name="Kyndt J.A."/>
            <person name="Meyer T.E."/>
        </authorList>
    </citation>
    <scope>NUCLEOTIDE SEQUENCE [LARGE SCALE GENOMIC DNA]</scope>
    <source>
        <strain evidence="2 3">DSM 6151</strain>
    </source>
</reference>
<feature type="domain" description="Histidine kinase/HSP90-like ATPase" evidence="1">
    <location>
        <begin position="20"/>
        <end position="114"/>
    </location>
</feature>
<sequence>MKLHFEIASTFEAVDQVVQQIVKTFKNDFPNHPPRTAFIIDFALREIMNNAVEHGNRMDVNKRVLCDFYVEEQRIYLAITDEGSGFELNKAIPEDVLQDLTRERNRGLQIISLMGFTVSVLGSSVRAELNLETVEKREVIASEKRS</sequence>
<name>A0A6I3SJ68_HELMO</name>
<dbReference type="Pfam" id="PF13581">
    <property type="entry name" value="HATPase_c_2"/>
    <property type="match status" value="1"/>
</dbReference>
<dbReference type="EMBL" id="WNKU01000007">
    <property type="protein sequence ID" value="MTV48883.1"/>
    <property type="molecule type" value="Genomic_DNA"/>
</dbReference>
<organism evidence="2 3">
    <name type="scientific">Heliobacterium mobile</name>
    <name type="common">Heliobacillus mobilis</name>
    <dbReference type="NCBI Taxonomy" id="28064"/>
    <lineage>
        <taxon>Bacteria</taxon>
        <taxon>Bacillati</taxon>
        <taxon>Bacillota</taxon>
        <taxon>Clostridia</taxon>
        <taxon>Eubacteriales</taxon>
        <taxon>Heliobacteriaceae</taxon>
        <taxon>Heliobacterium</taxon>
    </lineage>
</organism>
<evidence type="ECO:0000313" key="3">
    <source>
        <dbReference type="Proteomes" id="UP000430670"/>
    </source>
</evidence>
<protein>
    <recommendedName>
        <fullName evidence="1">Histidine kinase/HSP90-like ATPase domain-containing protein</fullName>
    </recommendedName>
</protein>
<gene>
    <name evidence="2" type="ORF">GJ688_07795</name>
</gene>
<dbReference type="OrthoDB" id="2620581at2"/>
<dbReference type="Proteomes" id="UP000430670">
    <property type="component" value="Unassembled WGS sequence"/>
</dbReference>
<evidence type="ECO:0000313" key="2">
    <source>
        <dbReference type="EMBL" id="MTV48883.1"/>
    </source>
</evidence>
<dbReference type="InterPro" id="IPR036890">
    <property type="entry name" value="HATPase_C_sf"/>
</dbReference>
<dbReference type="CDD" id="cd16936">
    <property type="entry name" value="HATPase_RsbW-like"/>
    <property type="match status" value="1"/>
</dbReference>
<evidence type="ECO:0000259" key="1">
    <source>
        <dbReference type="Pfam" id="PF13581"/>
    </source>
</evidence>
<dbReference type="Gene3D" id="3.30.565.10">
    <property type="entry name" value="Histidine kinase-like ATPase, C-terminal domain"/>
    <property type="match status" value="1"/>
</dbReference>
<keyword evidence="3" id="KW-1185">Reference proteome</keyword>
<comment type="caution">
    <text evidence="2">The sequence shown here is derived from an EMBL/GenBank/DDBJ whole genome shotgun (WGS) entry which is preliminary data.</text>
</comment>
<dbReference type="AlphaFoldDB" id="A0A6I3SJ68"/>
<dbReference type="SUPFAM" id="SSF55874">
    <property type="entry name" value="ATPase domain of HSP90 chaperone/DNA topoisomerase II/histidine kinase"/>
    <property type="match status" value="1"/>
</dbReference>
<dbReference type="RefSeq" id="WP_155475989.1">
    <property type="nucleotide sequence ID" value="NZ_WNKU01000007.1"/>
</dbReference>